<dbReference type="InterPro" id="IPR050151">
    <property type="entry name" value="Class-I_Pyr_Nuc-Dis_Oxidored"/>
</dbReference>
<keyword evidence="9 17" id="KW-0560">Oxidoreductase</keyword>
<dbReference type="InterPro" id="IPR012999">
    <property type="entry name" value="Pyr_OxRdtase_I_AS"/>
</dbReference>
<comment type="similarity">
    <text evidence="2 17">Belongs to the class-I pyridine nucleotide-disulfide oxidoreductase family.</text>
</comment>
<sequence>MSQKFDVVVIGAGPGGYVAAIKAAQLGLKTACIEKYQDKDGKIALGGTCLNVGCIPSKALLDSSWKYHEAHEGFAVHGIAAKSVTIDVPAMVGRKNTIVKNLTGGVSTLFKANGVTLLEGHGKLLAGKQVEVTDKDGKTSIVEAENVILASGSRPIDIPPAPVDQDVIVDSTGALDFQTVPKKLGVIGAGVIGLELGSVWARLGAEVTVLEALDKFLPAADEAIAKEALKTLTKQGLKIKLGARVTGSEVKKKQVTVTYTDSEGEQKIVFDKLIVAVGRRPVTTELLASNSGVDLDERGYIFVDDQCATSVPGVYAIGDVVRGAMLAHKASEEGVMVAERIKGHKAQMNYDLIPSVIYTHPEIAWVGKTEQQLKGEGVAVNVGTFPFAASGRAMAANDTGGFVKVIADANTDRVLGVHVIGPSAAELVQQGAIGMEFGTSAEDLGMMVFSHPTLSEALHEAALAVNGGAIHVANRKKR</sequence>
<feature type="binding site" evidence="15">
    <location>
        <position position="211"/>
    </location>
    <ligand>
        <name>NAD(+)</name>
        <dbReference type="ChEBI" id="CHEBI:57540"/>
    </ligand>
</feature>
<evidence type="ECO:0000256" key="1">
    <source>
        <dbReference type="ARBA" id="ARBA00004496"/>
    </source>
</evidence>
<feature type="binding site" evidence="15">
    <location>
        <begin position="188"/>
        <end position="195"/>
    </location>
    <ligand>
        <name>NAD(+)</name>
        <dbReference type="ChEBI" id="CHEBI:57540"/>
    </ligand>
</feature>
<dbReference type="PANTHER" id="PTHR22912:SF224">
    <property type="entry name" value="DIHYDROLIPOYL DEHYDROGENASE"/>
    <property type="match status" value="1"/>
</dbReference>
<evidence type="ECO:0000259" key="18">
    <source>
        <dbReference type="Pfam" id="PF02852"/>
    </source>
</evidence>
<dbReference type="InterPro" id="IPR006258">
    <property type="entry name" value="Lipoamide_DH"/>
</dbReference>
<dbReference type="EMBL" id="QJUI01000027">
    <property type="protein sequence ID" value="TBU72304.1"/>
    <property type="molecule type" value="Genomic_DNA"/>
</dbReference>
<dbReference type="FunFam" id="3.30.390.30:FF:000001">
    <property type="entry name" value="Dihydrolipoyl dehydrogenase"/>
    <property type="match status" value="1"/>
</dbReference>
<comment type="subcellular location">
    <subcellularLocation>
        <location evidence="1">Cytoplasm</location>
    </subcellularLocation>
</comment>
<feature type="active site" description="Proton acceptor" evidence="14">
    <location>
        <position position="451"/>
    </location>
</feature>
<keyword evidence="8 15" id="KW-0274">FAD</keyword>
<dbReference type="GO" id="GO:0006103">
    <property type="term" value="P:2-oxoglutarate metabolic process"/>
    <property type="evidence" value="ECO:0007669"/>
    <property type="project" value="TreeGrafter"/>
</dbReference>
<dbReference type="GO" id="GO:0004148">
    <property type="term" value="F:dihydrolipoyl dehydrogenase (NADH) activity"/>
    <property type="evidence" value="ECO:0007669"/>
    <property type="project" value="UniProtKB-EC"/>
</dbReference>
<evidence type="ECO:0000256" key="15">
    <source>
        <dbReference type="PIRSR" id="PIRSR000350-3"/>
    </source>
</evidence>
<dbReference type="Pfam" id="PF07992">
    <property type="entry name" value="Pyr_redox_2"/>
    <property type="match status" value="1"/>
</dbReference>
<keyword evidence="10 15" id="KW-0520">NAD</keyword>
<dbReference type="EC" id="1.8.1.4" evidence="4 17"/>
<dbReference type="SUPFAM" id="SSF55424">
    <property type="entry name" value="FAD/NAD-linked reductases, dimerisation (C-terminal) domain"/>
    <property type="match status" value="1"/>
</dbReference>
<keyword evidence="6" id="KW-0963">Cytoplasm</keyword>
<dbReference type="PRINTS" id="PR00411">
    <property type="entry name" value="PNDRDTASEI"/>
</dbReference>
<dbReference type="Pfam" id="PF02852">
    <property type="entry name" value="Pyr_redox_dim"/>
    <property type="match status" value="1"/>
</dbReference>
<gene>
    <name evidence="20" type="primary">lpdA</name>
    <name evidence="20" type="ORF">DNK06_22365</name>
</gene>
<evidence type="ECO:0000256" key="14">
    <source>
        <dbReference type="PIRSR" id="PIRSR000350-2"/>
    </source>
</evidence>
<evidence type="ECO:0000256" key="9">
    <source>
        <dbReference type="ARBA" id="ARBA00023002"/>
    </source>
</evidence>
<comment type="catalytic activity">
    <reaction evidence="13 17">
        <text>N(6)-[(R)-dihydrolipoyl]-L-lysyl-[protein] + NAD(+) = N(6)-[(R)-lipoyl]-L-lysyl-[protein] + NADH + H(+)</text>
        <dbReference type="Rhea" id="RHEA:15045"/>
        <dbReference type="Rhea" id="RHEA-COMP:10474"/>
        <dbReference type="Rhea" id="RHEA-COMP:10475"/>
        <dbReference type="ChEBI" id="CHEBI:15378"/>
        <dbReference type="ChEBI" id="CHEBI:57540"/>
        <dbReference type="ChEBI" id="CHEBI:57945"/>
        <dbReference type="ChEBI" id="CHEBI:83099"/>
        <dbReference type="ChEBI" id="CHEBI:83100"/>
        <dbReference type="EC" id="1.8.1.4"/>
    </reaction>
</comment>
<dbReference type="Gene3D" id="3.30.390.30">
    <property type="match status" value="1"/>
</dbReference>
<evidence type="ECO:0000256" key="16">
    <source>
        <dbReference type="PIRSR" id="PIRSR000350-4"/>
    </source>
</evidence>
<evidence type="ECO:0000256" key="7">
    <source>
        <dbReference type="ARBA" id="ARBA00022630"/>
    </source>
</evidence>
<dbReference type="InterPro" id="IPR001100">
    <property type="entry name" value="Pyr_nuc-diS_OxRdtase"/>
</dbReference>
<keyword evidence="7 17" id="KW-0285">Flavoprotein</keyword>
<dbReference type="PRINTS" id="PR00368">
    <property type="entry name" value="FADPNR"/>
</dbReference>
<dbReference type="PROSITE" id="PS00076">
    <property type="entry name" value="PYRIDINE_REDOX_1"/>
    <property type="match status" value="1"/>
</dbReference>
<evidence type="ECO:0000256" key="4">
    <source>
        <dbReference type="ARBA" id="ARBA00012608"/>
    </source>
</evidence>
<evidence type="ECO:0000256" key="8">
    <source>
        <dbReference type="ARBA" id="ARBA00022827"/>
    </source>
</evidence>
<feature type="domain" description="Pyridine nucleotide-disulphide oxidoreductase dimerisation" evidence="18">
    <location>
        <begin position="353"/>
        <end position="462"/>
    </location>
</feature>
<evidence type="ECO:0000256" key="3">
    <source>
        <dbReference type="ARBA" id="ARBA00011738"/>
    </source>
</evidence>
<dbReference type="AlphaFoldDB" id="A0A4Q9QG34"/>
<evidence type="ECO:0000313" key="21">
    <source>
        <dbReference type="Proteomes" id="UP000292302"/>
    </source>
</evidence>
<dbReference type="SUPFAM" id="SSF51905">
    <property type="entry name" value="FAD/NAD(P)-binding domain"/>
    <property type="match status" value="1"/>
</dbReference>
<keyword evidence="15" id="KW-0547">Nucleotide-binding</keyword>
<feature type="binding site" evidence="15">
    <location>
        <position position="319"/>
    </location>
    <ligand>
        <name>FAD</name>
        <dbReference type="ChEBI" id="CHEBI:57692"/>
    </ligand>
</feature>
<evidence type="ECO:0000256" key="11">
    <source>
        <dbReference type="ARBA" id="ARBA00023157"/>
    </source>
</evidence>
<dbReference type="Gene3D" id="3.50.50.60">
    <property type="entry name" value="FAD/NAD(P)-binding domain"/>
    <property type="match status" value="2"/>
</dbReference>
<evidence type="ECO:0000313" key="20">
    <source>
        <dbReference type="EMBL" id="TBU72304.1"/>
    </source>
</evidence>
<evidence type="ECO:0000256" key="5">
    <source>
        <dbReference type="ARBA" id="ARBA00016961"/>
    </source>
</evidence>
<evidence type="ECO:0000256" key="6">
    <source>
        <dbReference type="ARBA" id="ARBA00022490"/>
    </source>
</evidence>
<accession>A0A4Q9QG34</accession>
<evidence type="ECO:0000259" key="19">
    <source>
        <dbReference type="Pfam" id="PF07992"/>
    </source>
</evidence>
<feature type="domain" description="FAD/NAD(P)-binding" evidence="19">
    <location>
        <begin position="5"/>
        <end position="334"/>
    </location>
</feature>
<feature type="binding site" evidence="15">
    <location>
        <position position="122"/>
    </location>
    <ligand>
        <name>FAD</name>
        <dbReference type="ChEBI" id="CHEBI:57692"/>
    </ligand>
</feature>
<feature type="disulfide bond" description="Redox-active" evidence="16">
    <location>
        <begin position="49"/>
        <end position="54"/>
    </location>
</feature>
<dbReference type="FunFam" id="3.50.50.60:FF:000001">
    <property type="entry name" value="Dihydrolipoyl dehydrogenase, mitochondrial"/>
    <property type="match status" value="1"/>
</dbReference>
<dbReference type="InterPro" id="IPR004099">
    <property type="entry name" value="Pyr_nucl-diS_OxRdtase_dimer"/>
</dbReference>
<proteinExistence type="inferred from homology"/>
<evidence type="ECO:0000256" key="10">
    <source>
        <dbReference type="ARBA" id="ARBA00023027"/>
    </source>
</evidence>
<dbReference type="Proteomes" id="UP000292302">
    <property type="component" value="Unassembled WGS sequence"/>
</dbReference>
<keyword evidence="21" id="KW-1185">Reference proteome</keyword>
<keyword evidence="12 17" id="KW-0676">Redox-active center</keyword>
<evidence type="ECO:0000256" key="13">
    <source>
        <dbReference type="ARBA" id="ARBA00049187"/>
    </source>
</evidence>
<dbReference type="InterPro" id="IPR036188">
    <property type="entry name" value="FAD/NAD-bd_sf"/>
</dbReference>
<dbReference type="RefSeq" id="WP_131182199.1">
    <property type="nucleotide sequence ID" value="NZ_QJUI01000027.1"/>
</dbReference>
<protein>
    <recommendedName>
        <fullName evidence="5 17">Dihydrolipoyl dehydrogenase</fullName>
        <ecNumber evidence="4 17">1.8.1.4</ecNumber>
    </recommendedName>
</protein>
<name>A0A4Q9QG34_9GAMM</name>
<comment type="miscellaneous">
    <text evidence="17">The active site is a redox-active disulfide bond.</text>
</comment>
<evidence type="ECO:0000256" key="12">
    <source>
        <dbReference type="ARBA" id="ARBA00023284"/>
    </source>
</evidence>
<dbReference type="PIRSF" id="PIRSF000350">
    <property type="entry name" value="Mercury_reductase_MerA"/>
    <property type="match status" value="1"/>
</dbReference>
<feature type="binding site" evidence="15">
    <location>
        <position position="58"/>
    </location>
    <ligand>
        <name>FAD</name>
        <dbReference type="ChEBI" id="CHEBI:57692"/>
    </ligand>
</feature>
<organism evidence="20 21">
    <name type="scientific">Phytopseudomonas daroniae</name>
    <dbReference type="NCBI Taxonomy" id="2487519"/>
    <lineage>
        <taxon>Bacteria</taxon>
        <taxon>Pseudomonadati</taxon>
        <taxon>Pseudomonadota</taxon>
        <taxon>Gammaproteobacteria</taxon>
        <taxon>Pseudomonadales</taxon>
        <taxon>Pseudomonadaceae</taxon>
        <taxon>Phytopseudomonas</taxon>
    </lineage>
</organism>
<evidence type="ECO:0000256" key="17">
    <source>
        <dbReference type="RuleBase" id="RU003692"/>
    </source>
</evidence>
<feature type="binding site" evidence="15">
    <location>
        <position position="278"/>
    </location>
    <ligand>
        <name>NAD(+)</name>
        <dbReference type="ChEBI" id="CHEBI:57540"/>
    </ligand>
</feature>
<dbReference type="GO" id="GO:0050660">
    <property type="term" value="F:flavin adenine dinucleotide binding"/>
    <property type="evidence" value="ECO:0007669"/>
    <property type="project" value="InterPro"/>
</dbReference>
<comment type="cofactor">
    <cofactor evidence="15 17">
        <name>FAD</name>
        <dbReference type="ChEBI" id="CHEBI:57692"/>
    </cofactor>
    <text evidence="15 17">Binds 1 FAD per subunit.</text>
</comment>
<comment type="caution">
    <text evidence="20">The sequence shown here is derived from an EMBL/GenBank/DDBJ whole genome shotgun (WGS) entry which is preliminary data.</text>
</comment>
<comment type="subunit">
    <text evidence="3">Homodimer.</text>
</comment>
<dbReference type="NCBIfam" id="TIGR01350">
    <property type="entry name" value="lipoamide_DH"/>
    <property type="match status" value="1"/>
</dbReference>
<evidence type="ECO:0000256" key="2">
    <source>
        <dbReference type="ARBA" id="ARBA00007532"/>
    </source>
</evidence>
<dbReference type="GO" id="GO:0005737">
    <property type="term" value="C:cytoplasm"/>
    <property type="evidence" value="ECO:0007669"/>
    <property type="project" value="UniProtKB-SubCell"/>
</dbReference>
<dbReference type="InterPro" id="IPR016156">
    <property type="entry name" value="FAD/NAD-linked_Rdtase_dimer_sf"/>
</dbReference>
<feature type="binding site" evidence="15">
    <location>
        <begin position="325"/>
        <end position="328"/>
    </location>
    <ligand>
        <name>FAD</name>
        <dbReference type="ChEBI" id="CHEBI:57692"/>
    </ligand>
</feature>
<reference evidence="20 21" key="1">
    <citation type="submission" date="2018-06" db="EMBL/GenBank/DDBJ databases">
        <title>Three novel Pseudomonas species isolated from symptomatic oak.</title>
        <authorList>
            <person name="Bueno-Gonzalez V."/>
            <person name="Brady C."/>
        </authorList>
    </citation>
    <scope>NUCLEOTIDE SEQUENCE [LARGE SCALE GENOMIC DNA]</scope>
    <source>
        <strain evidence="20 21">P9A</strain>
    </source>
</reference>
<keyword evidence="11" id="KW-1015">Disulfide bond</keyword>
<dbReference type="InterPro" id="IPR023753">
    <property type="entry name" value="FAD/NAD-binding_dom"/>
</dbReference>
<dbReference type="OrthoDB" id="9800167at2"/>
<dbReference type="PANTHER" id="PTHR22912">
    <property type="entry name" value="DISULFIDE OXIDOREDUCTASE"/>
    <property type="match status" value="1"/>
</dbReference>